<dbReference type="PANTHER" id="PTHR11995:SF14">
    <property type="entry name" value="NADH DEHYDROGENASE [UBIQUINONE] IRON-SULFUR PROTEIN 7, MITOCHONDRIAL"/>
    <property type="match status" value="1"/>
</dbReference>
<keyword evidence="2" id="KW-0732">Signal</keyword>
<dbReference type="Gene3D" id="3.40.50.12280">
    <property type="match status" value="1"/>
</dbReference>
<proteinExistence type="predicted"/>
<protein>
    <recommendedName>
        <fullName evidence="5">NADH:ubiquinone oxidoreductase-like 20kDa subunit domain-containing protein</fullName>
    </recommendedName>
</protein>
<dbReference type="EMBL" id="CM018034">
    <property type="protein sequence ID" value="KAA8544112.1"/>
    <property type="molecule type" value="Genomic_DNA"/>
</dbReference>
<accession>A0A5J5BQW9</accession>
<dbReference type="GO" id="GO:0009060">
    <property type="term" value="P:aerobic respiration"/>
    <property type="evidence" value="ECO:0007669"/>
    <property type="project" value="TreeGrafter"/>
</dbReference>
<evidence type="ECO:0000313" key="4">
    <source>
        <dbReference type="Proteomes" id="UP000325577"/>
    </source>
</evidence>
<dbReference type="PANTHER" id="PTHR11995">
    <property type="entry name" value="NADH DEHYDROGENASE"/>
    <property type="match status" value="1"/>
</dbReference>
<evidence type="ECO:0000256" key="1">
    <source>
        <dbReference type="ARBA" id="ARBA00023004"/>
    </source>
</evidence>
<dbReference type="Proteomes" id="UP000325577">
    <property type="component" value="Linkage Group LG11"/>
</dbReference>
<evidence type="ECO:0000313" key="3">
    <source>
        <dbReference type="EMBL" id="KAA8544112.1"/>
    </source>
</evidence>
<dbReference type="GO" id="GO:0005739">
    <property type="term" value="C:mitochondrion"/>
    <property type="evidence" value="ECO:0007669"/>
    <property type="project" value="GOC"/>
</dbReference>
<sequence length="116" mass="12813">MNWCSRGFIWPMTFGPACCAVEMMHTGASRYDLDRFGVIFKPSPRQSDCMVVAGTLTNKMGPALRKISNGFITSVINGADLVPTFSAASVDDLRAEVIFLDSVNQLIFCLSYFKMN</sequence>
<dbReference type="AlphaFoldDB" id="A0A5J5BQW9"/>
<evidence type="ECO:0008006" key="5">
    <source>
        <dbReference type="Google" id="ProtNLM"/>
    </source>
</evidence>
<organism evidence="3 4">
    <name type="scientific">Nyssa sinensis</name>
    <dbReference type="NCBI Taxonomy" id="561372"/>
    <lineage>
        <taxon>Eukaryota</taxon>
        <taxon>Viridiplantae</taxon>
        <taxon>Streptophyta</taxon>
        <taxon>Embryophyta</taxon>
        <taxon>Tracheophyta</taxon>
        <taxon>Spermatophyta</taxon>
        <taxon>Magnoliopsida</taxon>
        <taxon>eudicotyledons</taxon>
        <taxon>Gunneridae</taxon>
        <taxon>Pentapetalae</taxon>
        <taxon>asterids</taxon>
        <taxon>Cornales</taxon>
        <taxon>Nyssaceae</taxon>
        <taxon>Nyssa</taxon>
    </lineage>
</organism>
<name>A0A5J5BQW9_9ASTE</name>
<gene>
    <name evidence="3" type="ORF">F0562_022124</name>
</gene>
<dbReference type="SUPFAM" id="SSF56770">
    <property type="entry name" value="HydA/Nqo6-like"/>
    <property type="match status" value="1"/>
</dbReference>
<dbReference type="GO" id="GO:0015990">
    <property type="term" value="P:electron transport coupled proton transport"/>
    <property type="evidence" value="ECO:0007669"/>
    <property type="project" value="TreeGrafter"/>
</dbReference>
<dbReference type="OrthoDB" id="268400at2759"/>
<keyword evidence="4" id="KW-1185">Reference proteome</keyword>
<dbReference type="GO" id="GO:0045271">
    <property type="term" value="C:respiratory chain complex I"/>
    <property type="evidence" value="ECO:0007669"/>
    <property type="project" value="TreeGrafter"/>
</dbReference>
<reference evidence="3 4" key="1">
    <citation type="submission" date="2019-09" db="EMBL/GenBank/DDBJ databases">
        <title>A chromosome-level genome assembly of the Chinese tupelo Nyssa sinensis.</title>
        <authorList>
            <person name="Yang X."/>
            <person name="Kang M."/>
            <person name="Yang Y."/>
            <person name="Xiong H."/>
            <person name="Wang M."/>
            <person name="Zhang Z."/>
            <person name="Wang Z."/>
            <person name="Wu H."/>
            <person name="Ma T."/>
            <person name="Liu J."/>
            <person name="Xi Z."/>
        </authorList>
    </citation>
    <scope>NUCLEOTIDE SEQUENCE [LARGE SCALE GENOMIC DNA]</scope>
    <source>
        <strain evidence="3">J267</strain>
        <tissue evidence="3">Leaf</tissue>
    </source>
</reference>
<keyword evidence="1" id="KW-0408">Iron</keyword>
<dbReference type="GO" id="GO:0032981">
    <property type="term" value="P:mitochondrial respiratory chain complex I assembly"/>
    <property type="evidence" value="ECO:0007669"/>
    <property type="project" value="TreeGrafter"/>
</dbReference>
<dbReference type="GO" id="GO:0008137">
    <property type="term" value="F:NADH dehydrogenase (ubiquinone) activity"/>
    <property type="evidence" value="ECO:0007669"/>
    <property type="project" value="TreeGrafter"/>
</dbReference>
<feature type="signal peptide" evidence="2">
    <location>
        <begin position="1"/>
        <end position="19"/>
    </location>
</feature>
<feature type="chain" id="PRO_5023850035" description="NADH:ubiquinone oxidoreductase-like 20kDa subunit domain-containing protein" evidence="2">
    <location>
        <begin position="20"/>
        <end position="116"/>
    </location>
</feature>
<evidence type="ECO:0000256" key="2">
    <source>
        <dbReference type="SAM" id="SignalP"/>
    </source>
</evidence>